<evidence type="ECO:0000256" key="14">
    <source>
        <dbReference type="SAM" id="MobiDB-lite"/>
    </source>
</evidence>
<dbReference type="SMART" id="SM00408">
    <property type="entry name" value="IGc2"/>
    <property type="match status" value="3"/>
</dbReference>
<dbReference type="GO" id="GO:0005886">
    <property type="term" value="C:plasma membrane"/>
    <property type="evidence" value="ECO:0007669"/>
    <property type="project" value="UniProtKB-SubCell"/>
</dbReference>
<evidence type="ECO:0000256" key="4">
    <source>
        <dbReference type="ARBA" id="ARBA00022475"/>
    </source>
</evidence>
<protein>
    <submittedName>
        <fullName evidence="19">Uncharacterized protein</fullName>
    </submittedName>
</protein>
<evidence type="ECO:0000256" key="11">
    <source>
        <dbReference type="ARBA" id="ARBA00023157"/>
    </source>
</evidence>
<dbReference type="InterPro" id="IPR013783">
    <property type="entry name" value="Ig-like_fold"/>
</dbReference>
<feature type="region of interest" description="Disordered" evidence="14">
    <location>
        <begin position="658"/>
        <end position="682"/>
    </location>
</feature>
<evidence type="ECO:0000259" key="18">
    <source>
        <dbReference type="PROSITE" id="PS50853"/>
    </source>
</evidence>
<keyword evidence="7" id="KW-0677">Repeat</keyword>
<evidence type="ECO:0000256" key="7">
    <source>
        <dbReference type="ARBA" id="ARBA00022737"/>
    </source>
</evidence>
<dbReference type="InterPro" id="IPR026966">
    <property type="entry name" value="Neurofascin/L1/NrCAM_C"/>
</dbReference>
<dbReference type="FunFam" id="2.60.40.10:FF:000600">
    <property type="entry name" value="Contactin 2"/>
    <property type="match status" value="1"/>
</dbReference>
<feature type="domain" description="Ig-like" evidence="17">
    <location>
        <begin position="31"/>
        <end position="119"/>
    </location>
</feature>
<evidence type="ECO:0000256" key="6">
    <source>
        <dbReference type="ARBA" id="ARBA00022729"/>
    </source>
</evidence>
<keyword evidence="9 15" id="KW-1133">Transmembrane helix</keyword>
<dbReference type="InterPro" id="IPR013098">
    <property type="entry name" value="Ig_I-set"/>
</dbReference>
<evidence type="ECO:0000256" key="2">
    <source>
        <dbReference type="ARBA" id="ARBA00004479"/>
    </source>
</evidence>
<evidence type="ECO:0000256" key="15">
    <source>
        <dbReference type="SAM" id="Phobius"/>
    </source>
</evidence>
<keyword evidence="10 15" id="KW-0472">Membrane</keyword>
<reference evidence="19" key="3">
    <citation type="submission" date="2025-09" db="UniProtKB">
        <authorList>
            <consortium name="Ensembl"/>
        </authorList>
    </citation>
    <scope>IDENTIFICATION</scope>
</reference>
<keyword evidence="11" id="KW-1015">Disulfide bond</keyword>
<sequence>MSFSLSPSQFHFFFSVAVSYFLPVSAVKKPPVITAQPVSITAFSSDDIIMTCEATGNPPPTFRWMKDGVQFDPSAVSMSPDSGSFVAKDGPIHQLHGNYSCYASNVLGTAVSSEVRIVTEDTPAIQKEKKEKKMVEEGSPVVLHCNPPQSSVTPVIHWMDRRLRHIQQSERVIQGRDGNLYFSHVIPEDSRSDYTCNVQFLGARIIVVKEAISLNVVASNAVVRNRRPQMMRPTGSHSSYLVLRGQSLDLECIVQGVPTPSVQWVRKDDALSESRTSKDSFDRLLHFTSISENDDGEYQCSATNSQGTSTHTYSVTVEAAPYWTKEPDSELYAPGETVRLECQADGIPAPLVTWCINGIPLSDIDPDPRRTVTGGVLIMKDVTRSDTAVYQCKAANIHGNILVNTYVLVIELPPQILTEEDLSYRAAEGQTVELQCQTFGSPRPRQFSKQTENKAAIKTVATVSVGRGSLCYCLLAVTHNSCPRTHPSDRTLIVEPPQALRVQRGKACFLCDGLLQIMYYCNFDLWKKTFSPSHGQLSLYHVCMQSVVYILTCPSCPALLLASWHANSHVCSCSHSDKPDAPSQLQISEARERSVILSWTPGDDHKSPVFGADTEQWEELARVSGDTLRASLSLRPFFSYRFRVIAINAVGKSDPSLLSEAYPTPADRPDSNPVGVQSESEDPDNLVITWKVSSEMDRMSFNGPGFRYKVMWRKVVGSGPSWHFAFTTSPRYVVTDVDHFTAFDIKVQAVNNVGEGPEPRSTIGYSGEDYPLESPLNVGVILLSSTAIRVTWAPVERKSVRGHLLGYKIHLWNHGPCGRHQQNQVGREDASLSAVYETTGADEEKKDLGGLLPYSCYSLTVKVFNSRGAGPDSEARTFQTPEGVPGPPTSLVLVSPSEREMALHWTTPAQPNGVLMGYLVQYQQRKPTHIHCIICSVQTNDCRNISCIGIRVMFLHSISDHVAVVMPNPEQTTLCRLLMCQWDGVCWAFCPPGRGSWQHSEKVNSTQAFYSLHGLQPGSTYILHFISSNGTFWETDIRTTGAGVMEMRSGFATEGWFIGLISALVLLLLVLLILCFIKRSKGGKYSVKDKEEGQVDSEARPMKDETFGEYSDNEDKCTASLPSLCEDSKLCSDGALEDYGNSNSIQTEVIMDESLASQLSSTREAPEVEP</sequence>
<dbReference type="InterPro" id="IPR003961">
    <property type="entry name" value="FN3_dom"/>
</dbReference>
<evidence type="ECO:0000313" key="19">
    <source>
        <dbReference type="Ensembl" id="ENSEEEP00000058823.1"/>
    </source>
</evidence>
<feature type="region of interest" description="Disordered" evidence="14">
    <location>
        <begin position="1087"/>
        <end position="1115"/>
    </location>
</feature>
<feature type="domain" description="Ig-like" evidence="17">
    <location>
        <begin position="321"/>
        <end position="396"/>
    </location>
</feature>
<name>A0AAY5EPH6_ELEEL</name>
<evidence type="ECO:0000313" key="20">
    <source>
        <dbReference type="Proteomes" id="UP000314983"/>
    </source>
</evidence>
<dbReference type="Pfam" id="PF13927">
    <property type="entry name" value="Ig_3"/>
    <property type="match status" value="2"/>
</dbReference>
<feature type="domain" description="Fibronectin type-III" evidence="18">
    <location>
        <begin position="774"/>
        <end position="883"/>
    </location>
</feature>
<dbReference type="InterPro" id="IPR036116">
    <property type="entry name" value="FN3_sf"/>
</dbReference>
<feature type="chain" id="PRO_5044268359" evidence="16">
    <location>
        <begin position="27"/>
        <end position="1170"/>
    </location>
</feature>
<dbReference type="CDD" id="cd00063">
    <property type="entry name" value="FN3"/>
    <property type="match status" value="4"/>
</dbReference>
<keyword evidence="8" id="KW-0130">Cell adhesion</keyword>
<dbReference type="InterPro" id="IPR003599">
    <property type="entry name" value="Ig_sub"/>
</dbReference>
<feature type="transmembrane region" description="Helical" evidence="15">
    <location>
        <begin position="1055"/>
        <end position="1077"/>
    </location>
</feature>
<dbReference type="Ensembl" id="ENSEEET00000059687.1">
    <property type="protein sequence ID" value="ENSEEEP00000058823.1"/>
    <property type="gene ID" value="ENSEEEG00000022606.2"/>
</dbReference>
<evidence type="ECO:0000256" key="5">
    <source>
        <dbReference type="ARBA" id="ARBA00022692"/>
    </source>
</evidence>
<evidence type="ECO:0000256" key="9">
    <source>
        <dbReference type="ARBA" id="ARBA00022989"/>
    </source>
</evidence>
<dbReference type="GO" id="GO:0007411">
    <property type="term" value="P:axon guidance"/>
    <property type="evidence" value="ECO:0007669"/>
    <property type="project" value="TreeGrafter"/>
</dbReference>
<comment type="similarity">
    <text evidence="3">Belongs to the immunoglobulin superfamily. L1/neurofascin/NgCAM family.</text>
</comment>
<reference evidence="19" key="2">
    <citation type="submission" date="2025-08" db="UniProtKB">
        <authorList>
            <consortium name="Ensembl"/>
        </authorList>
    </citation>
    <scope>IDENTIFICATION</scope>
</reference>
<dbReference type="SUPFAM" id="SSF48726">
    <property type="entry name" value="Immunoglobulin"/>
    <property type="match status" value="4"/>
</dbReference>
<keyword evidence="20" id="KW-1185">Reference proteome</keyword>
<dbReference type="Gene3D" id="2.60.40.10">
    <property type="entry name" value="Immunoglobulins"/>
    <property type="match status" value="8"/>
</dbReference>
<dbReference type="FunFam" id="2.60.40.10:FF:000078">
    <property type="entry name" value="Neuronal cell adhesion molecule"/>
    <property type="match status" value="1"/>
</dbReference>
<dbReference type="AlphaFoldDB" id="A0AAY5EPH6"/>
<dbReference type="GO" id="GO:0098632">
    <property type="term" value="F:cell-cell adhesion mediator activity"/>
    <property type="evidence" value="ECO:0007669"/>
    <property type="project" value="TreeGrafter"/>
</dbReference>
<accession>A0AAY5EPH6</accession>
<dbReference type="PROSITE" id="PS50853">
    <property type="entry name" value="FN3"/>
    <property type="match status" value="3"/>
</dbReference>
<feature type="domain" description="Fibronectin type-III" evidence="18">
    <location>
        <begin position="669"/>
        <end position="769"/>
    </location>
</feature>
<dbReference type="GO" id="GO:0007420">
    <property type="term" value="P:brain development"/>
    <property type="evidence" value="ECO:0007669"/>
    <property type="project" value="TreeGrafter"/>
</dbReference>
<feature type="domain" description="Ig-like" evidence="17">
    <location>
        <begin position="123"/>
        <end position="213"/>
    </location>
</feature>
<dbReference type="Pfam" id="PF00041">
    <property type="entry name" value="fn3"/>
    <property type="match status" value="2"/>
</dbReference>
<dbReference type="Pfam" id="PF13882">
    <property type="entry name" value="Bravo_FIGEY"/>
    <property type="match status" value="1"/>
</dbReference>
<keyword evidence="13" id="KW-0393">Immunoglobulin domain</keyword>
<evidence type="ECO:0000256" key="16">
    <source>
        <dbReference type="SAM" id="SignalP"/>
    </source>
</evidence>
<proteinExistence type="inferred from homology"/>
<dbReference type="GeneTree" id="ENSGT00940000157506"/>
<dbReference type="FunFam" id="2.60.40.10:FF:000005">
    <property type="entry name" value="Neuronal cell adhesion molecule"/>
    <property type="match status" value="1"/>
</dbReference>
<dbReference type="FunFam" id="2.60.40.10:FF:000028">
    <property type="entry name" value="Neuronal cell adhesion molecule"/>
    <property type="match status" value="1"/>
</dbReference>
<evidence type="ECO:0000256" key="12">
    <source>
        <dbReference type="ARBA" id="ARBA00023180"/>
    </source>
</evidence>
<dbReference type="SMART" id="SM00060">
    <property type="entry name" value="FN3"/>
    <property type="match status" value="4"/>
</dbReference>
<feature type="signal peptide" evidence="16">
    <location>
        <begin position="1"/>
        <end position="26"/>
    </location>
</feature>
<dbReference type="InterPro" id="IPR036179">
    <property type="entry name" value="Ig-like_dom_sf"/>
</dbReference>
<dbReference type="Pfam" id="PF07679">
    <property type="entry name" value="I-set"/>
    <property type="match status" value="1"/>
</dbReference>
<dbReference type="PANTHER" id="PTHR44170:SF36">
    <property type="entry name" value="L1 CELL ADHESION MOLECULE"/>
    <property type="match status" value="1"/>
</dbReference>
<feature type="domain" description="Fibronectin type-III" evidence="18">
    <location>
        <begin position="581"/>
        <end position="667"/>
    </location>
</feature>
<keyword evidence="12" id="KW-0325">Glycoprotein</keyword>
<dbReference type="InterPro" id="IPR003598">
    <property type="entry name" value="Ig_sub2"/>
</dbReference>
<feature type="compositionally biased region" description="Basic and acidic residues" evidence="14">
    <location>
        <begin position="1087"/>
        <end position="1106"/>
    </location>
</feature>
<evidence type="ECO:0000256" key="3">
    <source>
        <dbReference type="ARBA" id="ARBA00008588"/>
    </source>
</evidence>
<dbReference type="SMART" id="SM00409">
    <property type="entry name" value="IG"/>
    <property type="match status" value="4"/>
</dbReference>
<evidence type="ECO:0000256" key="8">
    <source>
        <dbReference type="ARBA" id="ARBA00022889"/>
    </source>
</evidence>
<dbReference type="GO" id="GO:0030424">
    <property type="term" value="C:axon"/>
    <property type="evidence" value="ECO:0007669"/>
    <property type="project" value="TreeGrafter"/>
</dbReference>
<feature type="domain" description="Ig-like" evidence="17">
    <location>
        <begin position="228"/>
        <end position="316"/>
    </location>
</feature>
<dbReference type="SUPFAM" id="SSF49265">
    <property type="entry name" value="Fibronectin type III"/>
    <property type="match status" value="2"/>
</dbReference>
<reference evidence="19 20" key="1">
    <citation type="submission" date="2020-05" db="EMBL/GenBank/DDBJ databases">
        <title>Electrophorus electricus (electric eel) genome, fEleEle1, primary haplotype.</title>
        <authorList>
            <person name="Myers G."/>
            <person name="Meyer A."/>
            <person name="Fedrigo O."/>
            <person name="Formenti G."/>
            <person name="Rhie A."/>
            <person name="Tracey A."/>
            <person name="Sims Y."/>
            <person name="Jarvis E.D."/>
        </authorList>
    </citation>
    <scope>NUCLEOTIDE SEQUENCE [LARGE SCALE GENOMIC DNA]</scope>
</reference>
<dbReference type="PANTHER" id="PTHR44170">
    <property type="entry name" value="PROTEIN SIDEKICK"/>
    <property type="match status" value="1"/>
</dbReference>
<dbReference type="PROSITE" id="PS50835">
    <property type="entry name" value="IG_LIKE"/>
    <property type="match status" value="4"/>
</dbReference>
<comment type="subcellular location">
    <subcellularLocation>
        <location evidence="1">Cell membrane</location>
    </subcellularLocation>
    <subcellularLocation>
        <location evidence="2">Membrane</location>
        <topology evidence="2">Single-pass type I membrane protein</topology>
    </subcellularLocation>
</comment>
<keyword evidence="4" id="KW-1003">Cell membrane</keyword>
<dbReference type="InterPro" id="IPR007110">
    <property type="entry name" value="Ig-like_dom"/>
</dbReference>
<evidence type="ECO:0000256" key="13">
    <source>
        <dbReference type="ARBA" id="ARBA00023319"/>
    </source>
</evidence>
<dbReference type="Proteomes" id="UP000314983">
    <property type="component" value="Chromosome 24"/>
</dbReference>
<keyword evidence="5 15" id="KW-0812">Transmembrane</keyword>
<keyword evidence="6 16" id="KW-0732">Signal</keyword>
<organism evidence="19 20">
    <name type="scientific">Electrophorus electricus</name>
    <name type="common">Electric eel</name>
    <name type="synonym">Gymnotus electricus</name>
    <dbReference type="NCBI Taxonomy" id="8005"/>
    <lineage>
        <taxon>Eukaryota</taxon>
        <taxon>Metazoa</taxon>
        <taxon>Chordata</taxon>
        <taxon>Craniata</taxon>
        <taxon>Vertebrata</taxon>
        <taxon>Euteleostomi</taxon>
        <taxon>Actinopterygii</taxon>
        <taxon>Neopterygii</taxon>
        <taxon>Teleostei</taxon>
        <taxon>Ostariophysi</taxon>
        <taxon>Gymnotiformes</taxon>
        <taxon>Gymnotoidei</taxon>
        <taxon>Gymnotidae</taxon>
        <taxon>Electrophorus</taxon>
    </lineage>
</organism>
<evidence type="ECO:0000256" key="1">
    <source>
        <dbReference type="ARBA" id="ARBA00004236"/>
    </source>
</evidence>
<evidence type="ECO:0000256" key="10">
    <source>
        <dbReference type="ARBA" id="ARBA00023136"/>
    </source>
</evidence>
<gene>
    <name evidence="19" type="primary">l1cama</name>
</gene>
<evidence type="ECO:0000259" key="17">
    <source>
        <dbReference type="PROSITE" id="PS50835"/>
    </source>
</evidence>